<proteinExistence type="predicted"/>
<feature type="transmembrane region" description="Helical" evidence="1">
    <location>
        <begin position="198"/>
        <end position="217"/>
    </location>
</feature>
<feature type="transmembrane region" description="Helical" evidence="1">
    <location>
        <begin position="88"/>
        <end position="106"/>
    </location>
</feature>
<dbReference type="OrthoDB" id="2931081at2"/>
<keyword evidence="1" id="KW-0812">Transmembrane</keyword>
<dbReference type="Pfam" id="PF19597">
    <property type="entry name" value="TrbL_4"/>
    <property type="match status" value="1"/>
</dbReference>
<dbReference type="InterPro" id="IPR046084">
    <property type="entry name" value="TrbL_4"/>
</dbReference>
<name>A0A1E7DQL7_9BACI</name>
<dbReference type="RefSeq" id="WP_069938263.1">
    <property type="nucleotide sequence ID" value="NZ_MAMP01000020.1"/>
</dbReference>
<gene>
    <name evidence="2" type="ORF">BA724_05100</name>
</gene>
<reference evidence="2 3" key="1">
    <citation type="submission" date="2016-06" db="EMBL/GenBank/DDBJ databases">
        <title>Domibacillus iocasae genome sequencing.</title>
        <authorList>
            <person name="Verma A."/>
            <person name="Pal Y."/>
            <person name="Ojha A.K."/>
            <person name="Krishnamurthi S."/>
        </authorList>
    </citation>
    <scope>NUCLEOTIDE SEQUENCE [LARGE SCALE GENOMIC DNA]</scope>
    <source>
        <strain evidence="2 3">DSM 29979</strain>
    </source>
</reference>
<evidence type="ECO:0000313" key="2">
    <source>
        <dbReference type="EMBL" id="OES45382.1"/>
    </source>
</evidence>
<evidence type="ECO:0000313" key="3">
    <source>
        <dbReference type="Proteomes" id="UP000095658"/>
    </source>
</evidence>
<keyword evidence="3" id="KW-1185">Reference proteome</keyword>
<sequence length="282" mass="31314">MNAFKSPIEWLKEMIQELVKDFANMAFDWIGIFMLGPTDLSKYPKVATVYDFVFSLATSLCIVFVAWSLIGIMFNHLAGVQSRSVAEVVSKSILAFILAATAPWLLNEVLLKLNNSIVQFFLDKGLDTKTLEKFALIPPTANLSIFLGALIIVILFVLLGMQYIQRLGEFIVLLVTSPIAAQSIVTENFDIWSVWWREAISVVFSQAFQVALLWMILNMITGTEQLQDYMMAIGLMIILLKGPKYIRQFLYSSGTGKVAVGVAGGAGKMAIYKYAAARIASK</sequence>
<feature type="transmembrane region" description="Helical" evidence="1">
    <location>
        <begin position="52"/>
        <end position="76"/>
    </location>
</feature>
<dbReference type="STRING" id="1714016.BA724_05100"/>
<organism evidence="2 3">
    <name type="scientific">Domibacillus iocasae</name>
    <dbReference type="NCBI Taxonomy" id="1714016"/>
    <lineage>
        <taxon>Bacteria</taxon>
        <taxon>Bacillati</taxon>
        <taxon>Bacillota</taxon>
        <taxon>Bacilli</taxon>
        <taxon>Bacillales</taxon>
        <taxon>Bacillaceae</taxon>
        <taxon>Domibacillus</taxon>
    </lineage>
</organism>
<accession>A0A1E7DQL7</accession>
<dbReference type="AlphaFoldDB" id="A0A1E7DQL7"/>
<feature type="transmembrane region" description="Helical" evidence="1">
    <location>
        <begin position="141"/>
        <end position="160"/>
    </location>
</feature>
<evidence type="ECO:0000256" key="1">
    <source>
        <dbReference type="SAM" id="Phobius"/>
    </source>
</evidence>
<protein>
    <submittedName>
        <fullName evidence="2">Uncharacterized protein</fullName>
    </submittedName>
</protein>
<dbReference type="Proteomes" id="UP000095658">
    <property type="component" value="Unassembled WGS sequence"/>
</dbReference>
<keyword evidence="1" id="KW-1133">Transmembrane helix</keyword>
<keyword evidence="1" id="KW-0472">Membrane</keyword>
<comment type="caution">
    <text evidence="2">The sequence shown here is derived from an EMBL/GenBank/DDBJ whole genome shotgun (WGS) entry which is preliminary data.</text>
</comment>
<dbReference type="EMBL" id="MAMP01000020">
    <property type="protein sequence ID" value="OES45382.1"/>
    <property type="molecule type" value="Genomic_DNA"/>
</dbReference>